<accession>K0TNT9</accession>
<dbReference type="SUPFAM" id="SSF51735">
    <property type="entry name" value="NAD(P)-binding Rossmann-fold domains"/>
    <property type="match status" value="1"/>
</dbReference>
<comment type="caution">
    <text evidence="1">The sequence shown here is derived from an EMBL/GenBank/DDBJ whole genome shotgun (WGS) entry which is preliminary data.</text>
</comment>
<name>K0TNT9_THAOC</name>
<dbReference type="EMBL" id="AGNL01004197">
    <property type="protein sequence ID" value="EJK73812.1"/>
    <property type="molecule type" value="Genomic_DNA"/>
</dbReference>
<gene>
    <name evidence="1" type="ORF">THAOC_04542</name>
</gene>
<keyword evidence="2" id="KW-1185">Reference proteome</keyword>
<protein>
    <recommendedName>
        <fullName evidence="3">NAD-dependent epimerase/dehydratase domain-containing protein</fullName>
    </recommendedName>
</protein>
<evidence type="ECO:0000313" key="1">
    <source>
        <dbReference type="EMBL" id="EJK73812.1"/>
    </source>
</evidence>
<dbReference type="Gene3D" id="3.40.50.720">
    <property type="entry name" value="NAD(P)-binding Rossmann-like Domain"/>
    <property type="match status" value="1"/>
</dbReference>
<dbReference type="InterPro" id="IPR036291">
    <property type="entry name" value="NAD(P)-bd_dom_sf"/>
</dbReference>
<reference evidence="1 2" key="1">
    <citation type="journal article" date="2012" name="Genome Biol.">
        <title>Genome and low-iron response of an oceanic diatom adapted to chronic iron limitation.</title>
        <authorList>
            <person name="Lommer M."/>
            <person name="Specht M."/>
            <person name="Roy A.S."/>
            <person name="Kraemer L."/>
            <person name="Andreson R."/>
            <person name="Gutowska M.A."/>
            <person name="Wolf J."/>
            <person name="Bergner S.V."/>
            <person name="Schilhabel M.B."/>
            <person name="Klostermeier U.C."/>
            <person name="Beiko R.G."/>
            <person name="Rosenstiel P."/>
            <person name="Hippler M."/>
            <person name="Laroche J."/>
        </authorList>
    </citation>
    <scope>NUCLEOTIDE SEQUENCE [LARGE SCALE GENOMIC DNA]</scope>
    <source>
        <strain evidence="1 2">CCMP1005</strain>
    </source>
</reference>
<dbReference type="eggNOG" id="KOG1371">
    <property type="taxonomic scope" value="Eukaryota"/>
</dbReference>
<proteinExistence type="predicted"/>
<sequence>MSRDSTLKLDKIELTIGLPKEAMSSLFCQPTMKLLIAALIVPVASAFTTTAPAPFAVKSAAHSSSALFEAAADGVANGTDKKKVIVLGGDGFCGWPTSLYLSDQGHDVVIVDNLSRRNIDTELGCDSLTPIQPPDVSSREVCSASFFG</sequence>
<evidence type="ECO:0008006" key="3">
    <source>
        <dbReference type="Google" id="ProtNLM"/>
    </source>
</evidence>
<dbReference type="OrthoDB" id="10262146at2759"/>
<dbReference type="AlphaFoldDB" id="K0TNT9"/>
<evidence type="ECO:0000313" key="2">
    <source>
        <dbReference type="Proteomes" id="UP000266841"/>
    </source>
</evidence>
<organism evidence="1 2">
    <name type="scientific">Thalassiosira oceanica</name>
    <name type="common">Marine diatom</name>
    <dbReference type="NCBI Taxonomy" id="159749"/>
    <lineage>
        <taxon>Eukaryota</taxon>
        <taxon>Sar</taxon>
        <taxon>Stramenopiles</taxon>
        <taxon>Ochrophyta</taxon>
        <taxon>Bacillariophyta</taxon>
        <taxon>Coscinodiscophyceae</taxon>
        <taxon>Thalassiosirophycidae</taxon>
        <taxon>Thalassiosirales</taxon>
        <taxon>Thalassiosiraceae</taxon>
        <taxon>Thalassiosira</taxon>
    </lineage>
</organism>
<dbReference type="Proteomes" id="UP000266841">
    <property type="component" value="Unassembled WGS sequence"/>
</dbReference>